<dbReference type="PROSITE" id="PS50893">
    <property type="entry name" value="ABC_TRANSPORTER_2"/>
    <property type="match status" value="1"/>
</dbReference>
<dbReference type="AlphaFoldDB" id="A0A0W0SFT8"/>
<dbReference type="InterPro" id="IPR011527">
    <property type="entry name" value="ABC1_TM_dom"/>
</dbReference>
<dbReference type="InterPro" id="IPR003593">
    <property type="entry name" value="AAA+_ATPase"/>
</dbReference>
<dbReference type="InterPro" id="IPR050835">
    <property type="entry name" value="ABC_transporter_sub-D"/>
</dbReference>
<keyword evidence="2" id="KW-0813">Transport</keyword>
<protein>
    <submittedName>
        <fullName evidence="11">ABC transporter</fullName>
    </submittedName>
</protein>
<dbReference type="GO" id="GO:0005524">
    <property type="term" value="F:ATP binding"/>
    <property type="evidence" value="ECO:0007669"/>
    <property type="project" value="UniProtKB-KW"/>
</dbReference>
<keyword evidence="6 8" id="KW-1133">Transmembrane helix</keyword>
<evidence type="ECO:0000256" key="4">
    <source>
        <dbReference type="ARBA" id="ARBA00022741"/>
    </source>
</evidence>
<dbReference type="InterPro" id="IPR027417">
    <property type="entry name" value="P-loop_NTPase"/>
</dbReference>
<dbReference type="CDD" id="cd03223">
    <property type="entry name" value="ABCD_peroxisomal_ALDP"/>
    <property type="match status" value="1"/>
</dbReference>
<feature type="transmembrane region" description="Helical" evidence="8">
    <location>
        <begin position="201"/>
        <end position="219"/>
    </location>
</feature>
<dbReference type="Gene3D" id="1.20.1560.10">
    <property type="entry name" value="ABC transporter type 1, transmembrane domain"/>
    <property type="match status" value="1"/>
</dbReference>
<feature type="domain" description="ABC transmembrane type-1" evidence="10">
    <location>
        <begin position="45"/>
        <end position="344"/>
    </location>
</feature>
<dbReference type="SUPFAM" id="SSF90123">
    <property type="entry name" value="ABC transporter transmembrane region"/>
    <property type="match status" value="1"/>
</dbReference>
<evidence type="ECO:0000256" key="1">
    <source>
        <dbReference type="ARBA" id="ARBA00004651"/>
    </source>
</evidence>
<feature type="transmembrane region" description="Helical" evidence="8">
    <location>
        <begin position="288"/>
        <end position="309"/>
    </location>
</feature>
<dbReference type="PROSITE" id="PS50929">
    <property type="entry name" value="ABC_TM1F"/>
    <property type="match status" value="1"/>
</dbReference>
<dbReference type="GO" id="GO:0005886">
    <property type="term" value="C:plasma membrane"/>
    <property type="evidence" value="ECO:0007669"/>
    <property type="project" value="UniProtKB-SubCell"/>
</dbReference>
<sequence>MLYCFSFNSCIVTHKSPSEPSYFKRSVRFLFDYFKNSKNKRRAYWLLSGSVLSVLTLSALGFILGWWCFPYIFAAFIAKDLTLFAIGIGAGLLIAGGMAGFNYLANLLKNMLYVDWRSWLTKKIINQYLKNKTNYLEISRVYKNLDNPEQRIQEDIDKIVDSSLELTLGFIDNFSNLAIYITLLGIAGSSISFMFLGPGYLILTALLIGSISSLIGYYISNHLNKLTNEETKAQSNLRGTLHEVKNSSEEIAIEQAEKYYQNRLEHEVDSLNTTTTNRLSIENRVKTFNLFNGIFQAIVPFMIAIPLYITDLISLDVFYSVGYYFSMVARSLNWFIQSFEVINKFRTSLNRIDELQTILNTVHEGESTHKIIHKIDRDNQNLEVKNLELKLHGRHELLIKGLNLKFTPGINTLIQAPSGTGKSSLFKAIAGTWLSGEGEIFIPKSRESIYFLPQKPTLPDDTLRNVLAYPDAYCPYSDEELINVLKAVNLEALTNKLNEKIGFKSLGEQQRIAFARVLLRKPEWLFLDEATASLDEDIEEQVYQLIKSHLPKTTIISIAHRSTVKRHHDNILFFSTNEQKEVQVKESRILDGYAKNVGAQFGK</sequence>
<accession>A0A0W0SFT8</accession>
<dbReference type="PANTHER" id="PTHR11384">
    <property type="entry name" value="ATP-BINDING CASSETTE, SUB-FAMILY D MEMBER"/>
    <property type="match status" value="1"/>
</dbReference>
<evidence type="ECO:0000313" key="12">
    <source>
        <dbReference type="Proteomes" id="UP000054921"/>
    </source>
</evidence>
<dbReference type="InterPro" id="IPR003439">
    <property type="entry name" value="ABC_transporter-like_ATP-bd"/>
</dbReference>
<dbReference type="Gene3D" id="3.40.50.300">
    <property type="entry name" value="P-loop containing nucleotide triphosphate hydrolases"/>
    <property type="match status" value="1"/>
</dbReference>
<evidence type="ECO:0000256" key="7">
    <source>
        <dbReference type="ARBA" id="ARBA00023136"/>
    </source>
</evidence>
<comment type="caution">
    <text evidence="11">The sequence shown here is derived from an EMBL/GenBank/DDBJ whole genome shotgun (WGS) entry which is preliminary data.</text>
</comment>
<dbReference type="GO" id="GO:0140359">
    <property type="term" value="F:ABC-type transporter activity"/>
    <property type="evidence" value="ECO:0007669"/>
    <property type="project" value="InterPro"/>
</dbReference>
<evidence type="ECO:0000256" key="6">
    <source>
        <dbReference type="ARBA" id="ARBA00022989"/>
    </source>
</evidence>
<evidence type="ECO:0000256" key="5">
    <source>
        <dbReference type="ARBA" id="ARBA00022840"/>
    </source>
</evidence>
<evidence type="ECO:0000256" key="8">
    <source>
        <dbReference type="SAM" id="Phobius"/>
    </source>
</evidence>
<organism evidence="11 12">
    <name type="scientific">Legionella cherrii</name>
    <dbReference type="NCBI Taxonomy" id="28084"/>
    <lineage>
        <taxon>Bacteria</taxon>
        <taxon>Pseudomonadati</taxon>
        <taxon>Pseudomonadota</taxon>
        <taxon>Gammaproteobacteria</taxon>
        <taxon>Legionellales</taxon>
        <taxon>Legionellaceae</taxon>
        <taxon>Legionella</taxon>
    </lineage>
</organism>
<keyword evidence="4" id="KW-0547">Nucleotide-binding</keyword>
<dbReference type="InterPro" id="IPR036640">
    <property type="entry name" value="ABC1_TM_sf"/>
</dbReference>
<feature type="domain" description="ABC transporter" evidence="9">
    <location>
        <begin position="382"/>
        <end position="601"/>
    </location>
</feature>
<dbReference type="GO" id="GO:0016887">
    <property type="term" value="F:ATP hydrolysis activity"/>
    <property type="evidence" value="ECO:0007669"/>
    <property type="project" value="InterPro"/>
</dbReference>
<evidence type="ECO:0000259" key="9">
    <source>
        <dbReference type="PROSITE" id="PS50893"/>
    </source>
</evidence>
<dbReference type="STRING" id="28084.Lche_0583"/>
<gene>
    <name evidence="11" type="ORF">Lche_0583</name>
</gene>
<feature type="transmembrane region" description="Helical" evidence="8">
    <location>
        <begin position="44"/>
        <end position="77"/>
    </location>
</feature>
<evidence type="ECO:0000256" key="2">
    <source>
        <dbReference type="ARBA" id="ARBA00022448"/>
    </source>
</evidence>
<dbReference type="PANTHER" id="PTHR11384:SF59">
    <property type="entry name" value="LYSOSOMAL COBALAMIN TRANSPORTER ABCD4"/>
    <property type="match status" value="1"/>
</dbReference>
<dbReference type="Pfam" id="PF06472">
    <property type="entry name" value="ABC_membrane_2"/>
    <property type="match status" value="1"/>
</dbReference>
<evidence type="ECO:0000313" key="11">
    <source>
        <dbReference type="EMBL" id="KTC82319.1"/>
    </source>
</evidence>
<name>A0A0W0SFT8_9GAMM</name>
<comment type="subcellular location">
    <subcellularLocation>
        <location evidence="1">Cell membrane</location>
        <topology evidence="1">Multi-pass membrane protein</topology>
    </subcellularLocation>
</comment>
<feature type="transmembrane region" description="Helical" evidence="8">
    <location>
        <begin position="177"/>
        <end position="195"/>
    </location>
</feature>
<reference evidence="11 12" key="1">
    <citation type="submission" date="2015-11" db="EMBL/GenBank/DDBJ databases">
        <title>Genomic analysis of 38 Legionella species identifies large and diverse effector repertoires.</title>
        <authorList>
            <person name="Burstein D."/>
            <person name="Amaro F."/>
            <person name="Zusman T."/>
            <person name="Lifshitz Z."/>
            <person name="Cohen O."/>
            <person name="Gilbert J.A."/>
            <person name="Pupko T."/>
            <person name="Shuman H.A."/>
            <person name="Segal G."/>
        </authorList>
    </citation>
    <scope>NUCLEOTIDE SEQUENCE [LARGE SCALE GENOMIC DNA]</scope>
    <source>
        <strain evidence="11 12">ORW</strain>
    </source>
</reference>
<evidence type="ECO:0000259" key="10">
    <source>
        <dbReference type="PROSITE" id="PS50929"/>
    </source>
</evidence>
<proteinExistence type="predicted"/>
<dbReference type="EMBL" id="LNXW01000009">
    <property type="protein sequence ID" value="KTC82319.1"/>
    <property type="molecule type" value="Genomic_DNA"/>
</dbReference>
<keyword evidence="5" id="KW-0067">ATP-binding</keyword>
<dbReference type="SUPFAM" id="SSF52540">
    <property type="entry name" value="P-loop containing nucleoside triphosphate hydrolases"/>
    <property type="match status" value="1"/>
</dbReference>
<keyword evidence="3 8" id="KW-0812">Transmembrane</keyword>
<evidence type="ECO:0000256" key="3">
    <source>
        <dbReference type="ARBA" id="ARBA00022692"/>
    </source>
</evidence>
<dbReference type="Pfam" id="PF00005">
    <property type="entry name" value="ABC_tran"/>
    <property type="match status" value="1"/>
</dbReference>
<dbReference type="PATRIC" id="fig|28084.5.peg.629"/>
<dbReference type="SMART" id="SM00382">
    <property type="entry name" value="AAA"/>
    <property type="match status" value="1"/>
</dbReference>
<dbReference type="Proteomes" id="UP000054921">
    <property type="component" value="Unassembled WGS sequence"/>
</dbReference>
<keyword evidence="7 8" id="KW-0472">Membrane</keyword>
<feature type="transmembrane region" description="Helical" evidence="8">
    <location>
        <begin position="83"/>
        <end position="104"/>
    </location>
</feature>